<keyword evidence="1" id="KW-0732">Signal</keyword>
<sequence length="230" mass="23997">MKTSKFSSLVFALFLIGSVAFAQRSQTRTPGAFTKIENGGSWDVEITKGSKDEIRLESSSFDLSKVITDLDRGKLEIKLEKGNYRNVDLKVFITVRQLESVGNGGSGNMEIKSDFGAESFGIGLSGSGSISAKKINAQKLSVGMSGSGKVKIEGGQAEEANIGQSGSGNFEGINFTAESVKIGKSGSGTTAISVVESLTVGASGSGNVYYRGNPEKQSIGVSGSTKVIKQ</sequence>
<dbReference type="Pfam" id="PF10988">
    <property type="entry name" value="DUF2807"/>
    <property type="match status" value="1"/>
</dbReference>
<proteinExistence type="predicted"/>
<dbReference type="RefSeq" id="WP_092729551.1">
    <property type="nucleotide sequence ID" value="NZ_FMXE01000010.1"/>
</dbReference>
<dbReference type="Proteomes" id="UP000198756">
    <property type="component" value="Unassembled WGS sequence"/>
</dbReference>
<feature type="domain" description="Putative auto-transporter adhesin head GIN" evidence="2">
    <location>
        <begin position="32"/>
        <end position="214"/>
    </location>
</feature>
<feature type="chain" id="PRO_5011522954" evidence="1">
    <location>
        <begin position="23"/>
        <end position="230"/>
    </location>
</feature>
<organism evidence="3 4">
    <name type="scientific">Algoriphagus alkaliphilus</name>
    <dbReference type="NCBI Taxonomy" id="279824"/>
    <lineage>
        <taxon>Bacteria</taxon>
        <taxon>Pseudomonadati</taxon>
        <taxon>Bacteroidota</taxon>
        <taxon>Cytophagia</taxon>
        <taxon>Cytophagales</taxon>
        <taxon>Cyclobacteriaceae</taxon>
        <taxon>Algoriphagus</taxon>
    </lineage>
</organism>
<dbReference type="InterPro" id="IPR021255">
    <property type="entry name" value="DUF2807"/>
</dbReference>
<evidence type="ECO:0000313" key="4">
    <source>
        <dbReference type="Proteomes" id="UP000198756"/>
    </source>
</evidence>
<gene>
    <name evidence="3" type="ORF">SAMN03080617_01731</name>
</gene>
<dbReference type="OrthoDB" id="680270at2"/>
<evidence type="ECO:0000256" key="1">
    <source>
        <dbReference type="SAM" id="SignalP"/>
    </source>
</evidence>
<evidence type="ECO:0000313" key="3">
    <source>
        <dbReference type="EMBL" id="SDA69084.1"/>
    </source>
</evidence>
<reference evidence="4" key="1">
    <citation type="submission" date="2016-10" db="EMBL/GenBank/DDBJ databases">
        <authorList>
            <person name="Varghese N."/>
            <person name="Submissions S."/>
        </authorList>
    </citation>
    <scope>NUCLEOTIDE SEQUENCE [LARGE SCALE GENOMIC DNA]</scope>
    <source>
        <strain evidence="4">DSM 22703</strain>
    </source>
</reference>
<keyword evidence="4" id="KW-1185">Reference proteome</keyword>
<dbReference type="Gene3D" id="2.160.20.120">
    <property type="match status" value="1"/>
</dbReference>
<accession>A0A1G5XGH2</accession>
<dbReference type="PANTHER" id="PTHR39200:SF1">
    <property type="entry name" value="AUTO-TRANSPORTER ADHESIN HEAD GIN DOMAIN-CONTAINING PROTEIN-RELATED"/>
    <property type="match status" value="1"/>
</dbReference>
<protein>
    <submittedName>
        <fullName evidence="3">Putative auto-transporter adhesin, head GIN domain</fullName>
    </submittedName>
</protein>
<feature type="signal peptide" evidence="1">
    <location>
        <begin position="1"/>
        <end position="22"/>
    </location>
</feature>
<dbReference type="EMBL" id="FMXE01000010">
    <property type="protein sequence ID" value="SDA69084.1"/>
    <property type="molecule type" value="Genomic_DNA"/>
</dbReference>
<evidence type="ECO:0000259" key="2">
    <source>
        <dbReference type="Pfam" id="PF10988"/>
    </source>
</evidence>
<name>A0A1G5XGH2_9BACT</name>
<dbReference type="PANTHER" id="PTHR39200">
    <property type="entry name" value="HYPOTHETICAL EXPORTED PROTEIN"/>
    <property type="match status" value="1"/>
</dbReference>
<dbReference type="STRING" id="279824.SAMN03080617_01731"/>
<dbReference type="AlphaFoldDB" id="A0A1G5XGH2"/>